<sequence>MSKKKKWLIGGAICAGVLVLAGIGAGGFYFFTHMNRVAVSTEPYAESVAVYMGGESESGQTFSGKVEPEKQQKVYIDSEKGSIKKTYVKEGDQVKKGDKLFEYEGEDHSDEVEQANLQIEMTNLQISRLQKSITETEKQLKTAAGKEEKSQLQDELDQANFDLKTSQLELKQHQKELAALTKNKGSNVITSKHDGIVQSVNQDIADGATGDQAAGPYIQIVSTGKYLVKSQINELLMDTIKKGSKVRVTLKTGGEGEWKGKVTSIGKLPAGAGEGEESESFAEEEMNPQSSNYPFTILLDSHKGLEVGYHVNIEVMSDDADADKIKLPTDMVIQDDGEPYVWKADEKQKAVKQPVEIGETDENDMVEIKSGLTPEDYVIYPDPAVKEGKQVTVNADTE</sequence>
<dbReference type="Pfam" id="PF25990">
    <property type="entry name" value="Beta-barrel_YknX"/>
    <property type="match status" value="1"/>
</dbReference>
<evidence type="ECO:0000256" key="1">
    <source>
        <dbReference type="ARBA" id="ARBA00004196"/>
    </source>
</evidence>
<dbReference type="Pfam" id="PF25982">
    <property type="entry name" value="HH_YknX"/>
    <property type="match status" value="1"/>
</dbReference>
<dbReference type="AlphaFoldDB" id="A0A9Q4HSP6"/>
<comment type="subcellular location">
    <subcellularLocation>
        <location evidence="1">Cell envelope</location>
    </subcellularLocation>
</comment>
<proteinExistence type="predicted"/>
<feature type="domain" description="YknX-like alpha-helical hairpin" evidence="5">
    <location>
        <begin position="106"/>
        <end position="185"/>
    </location>
</feature>
<dbReference type="InterPro" id="IPR058636">
    <property type="entry name" value="Beta-barrel_YknX"/>
</dbReference>
<comment type="caution">
    <text evidence="8">The sequence shown here is derived from an EMBL/GenBank/DDBJ whole genome shotgun (WGS) entry which is preliminary data.</text>
</comment>
<feature type="coiled-coil region" evidence="3">
    <location>
        <begin position="112"/>
        <end position="183"/>
    </location>
</feature>
<dbReference type="EMBL" id="JALAXJ010000001">
    <property type="protein sequence ID" value="MCY9227951.1"/>
    <property type="molecule type" value="Genomic_DNA"/>
</dbReference>
<organism evidence="8 9">
    <name type="scientific">Bacillus inaquosorum</name>
    <dbReference type="NCBI Taxonomy" id="483913"/>
    <lineage>
        <taxon>Bacteria</taxon>
        <taxon>Bacillati</taxon>
        <taxon>Bacillota</taxon>
        <taxon>Bacilli</taxon>
        <taxon>Bacillales</taxon>
        <taxon>Bacillaceae</taxon>
        <taxon>Bacillus</taxon>
    </lineage>
</organism>
<evidence type="ECO:0000259" key="7">
    <source>
        <dbReference type="Pfam" id="PF25990"/>
    </source>
</evidence>
<keyword evidence="4" id="KW-0812">Transmembrane</keyword>
<evidence type="ECO:0000259" key="5">
    <source>
        <dbReference type="Pfam" id="PF25982"/>
    </source>
</evidence>
<keyword evidence="2 3" id="KW-0175">Coiled coil</keyword>
<keyword evidence="4" id="KW-1133">Transmembrane helix</keyword>
<dbReference type="SUPFAM" id="SSF111369">
    <property type="entry name" value="HlyD-like secretion proteins"/>
    <property type="match status" value="1"/>
</dbReference>
<dbReference type="RefSeq" id="WP_268273425.1">
    <property type="nucleotide sequence ID" value="NZ_CP178717.1"/>
</dbReference>
<dbReference type="Gene3D" id="2.40.420.20">
    <property type="match status" value="1"/>
</dbReference>
<evidence type="ECO:0000256" key="4">
    <source>
        <dbReference type="SAM" id="Phobius"/>
    </source>
</evidence>
<evidence type="ECO:0000313" key="9">
    <source>
        <dbReference type="Proteomes" id="UP001066278"/>
    </source>
</evidence>
<dbReference type="Gene3D" id="2.40.30.170">
    <property type="match status" value="1"/>
</dbReference>
<dbReference type="InterPro" id="IPR050465">
    <property type="entry name" value="UPF0194_transport"/>
</dbReference>
<protein>
    <submittedName>
        <fullName evidence="8">Efflux RND transporter periplasmic adaptor subunit</fullName>
    </submittedName>
</protein>
<reference evidence="8" key="1">
    <citation type="submission" date="2022-02" db="EMBL/GenBank/DDBJ databases">
        <title>Crop Bioprotection Bacillus Genome Sequencing.</title>
        <authorList>
            <person name="Dunlap C."/>
        </authorList>
    </citation>
    <scope>NUCLEOTIDE SEQUENCE</scope>
    <source>
        <strain evidence="8">T20C13</strain>
    </source>
</reference>
<dbReference type="GO" id="GO:0030313">
    <property type="term" value="C:cell envelope"/>
    <property type="evidence" value="ECO:0007669"/>
    <property type="project" value="UniProtKB-SubCell"/>
</dbReference>
<feature type="domain" description="YknX-like barrel-sandwich hybrid" evidence="6">
    <location>
        <begin position="72"/>
        <end position="221"/>
    </location>
</feature>
<gene>
    <name evidence="8" type="ORF">MOE99_00900</name>
</gene>
<accession>A0A9Q4HSP6</accession>
<evidence type="ECO:0000259" key="6">
    <source>
        <dbReference type="Pfam" id="PF25984"/>
    </source>
</evidence>
<dbReference type="Proteomes" id="UP001066278">
    <property type="component" value="Unassembled WGS sequence"/>
</dbReference>
<evidence type="ECO:0000256" key="3">
    <source>
        <dbReference type="SAM" id="Coils"/>
    </source>
</evidence>
<name>A0A9Q4HSP6_9BACI</name>
<keyword evidence="4" id="KW-0472">Membrane</keyword>
<feature type="transmembrane region" description="Helical" evidence="4">
    <location>
        <begin position="7"/>
        <end position="31"/>
    </location>
</feature>
<dbReference type="InterPro" id="IPR058639">
    <property type="entry name" value="BSH_YknX-like"/>
</dbReference>
<dbReference type="PANTHER" id="PTHR32347">
    <property type="entry name" value="EFFLUX SYSTEM COMPONENT YKNX-RELATED"/>
    <property type="match status" value="1"/>
</dbReference>
<feature type="domain" description="YknX-like beta-barrel" evidence="7">
    <location>
        <begin position="227"/>
        <end position="315"/>
    </location>
</feature>
<evidence type="ECO:0000313" key="8">
    <source>
        <dbReference type="EMBL" id="MCY9227951.1"/>
    </source>
</evidence>
<dbReference type="InterPro" id="IPR058638">
    <property type="entry name" value="HH_YknX-like"/>
</dbReference>
<dbReference type="Pfam" id="PF25984">
    <property type="entry name" value="BSH_YknX"/>
    <property type="match status" value="1"/>
</dbReference>
<dbReference type="PANTHER" id="PTHR32347:SF14">
    <property type="entry name" value="EFFLUX SYSTEM COMPONENT YKNX-RELATED"/>
    <property type="match status" value="1"/>
</dbReference>
<evidence type="ECO:0000256" key="2">
    <source>
        <dbReference type="ARBA" id="ARBA00023054"/>
    </source>
</evidence>
<dbReference type="Gene3D" id="2.40.50.100">
    <property type="match status" value="1"/>
</dbReference>